<evidence type="ECO:0000313" key="2">
    <source>
        <dbReference type="EMBL" id="PUU74532.1"/>
    </source>
</evidence>
<feature type="compositionally biased region" description="Basic and acidic residues" evidence="1">
    <location>
        <begin position="26"/>
        <end position="35"/>
    </location>
</feature>
<dbReference type="EMBL" id="NESQ01000293">
    <property type="protein sequence ID" value="PUU74532.1"/>
    <property type="molecule type" value="Genomic_DNA"/>
</dbReference>
<evidence type="ECO:0000256" key="1">
    <source>
        <dbReference type="SAM" id="MobiDB-lite"/>
    </source>
</evidence>
<name>A0A2T6ZGD1_TUBBO</name>
<comment type="caution">
    <text evidence="2">The sequence shown here is derived from an EMBL/GenBank/DDBJ whole genome shotgun (WGS) entry which is preliminary data.</text>
</comment>
<feature type="region of interest" description="Disordered" evidence="1">
    <location>
        <begin position="20"/>
        <end position="53"/>
    </location>
</feature>
<reference evidence="2 3" key="1">
    <citation type="submission" date="2017-04" db="EMBL/GenBank/DDBJ databases">
        <title>Draft genome sequence of Tuber borchii Vittad., a whitish edible truffle.</title>
        <authorList>
            <consortium name="DOE Joint Genome Institute"/>
            <person name="Murat C."/>
            <person name="Kuo A."/>
            <person name="Barry K.W."/>
            <person name="Clum A."/>
            <person name="Dockter R.B."/>
            <person name="Fauchery L."/>
            <person name="Iotti M."/>
            <person name="Kohler A."/>
            <person name="Labutti K."/>
            <person name="Lindquist E.A."/>
            <person name="Lipzen A."/>
            <person name="Ohm R.A."/>
            <person name="Wang M."/>
            <person name="Grigoriev I.V."/>
            <person name="Zambonelli A."/>
            <person name="Martin F.M."/>
        </authorList>
    </citation>
    <scope>NUCLEOTIDE SEQUENCE [LARGE SCALE GENOMIC DNA]</scope>
    <source>
        <strain evidence="2 3">Tbo3840</strain>
    </source>
</reference>
<keyword evidence="3" id="KW-1185">Reference proteome</keyword>
<organism evidence="2 3">
    <name type="scientific">Tuber borchii</name>
    <name type="common">White truffle</name>
    <dbReference type="NCBI Taxonomy" id="42251"/>
    <lineage>
        <taxon>Eukaryota</taxon>
        <taxon>Fungi</taxon>
        <taxon>Dikarya</taxon>
        <taxon>Ascomycota</taxon>
        <taxon>Pezizomycotina</taxon>
        <taxon>Pezizomycetes</taxon>
        <taxon>Pezizales</taxon>
        <taxon>Tuberaceae</taxon>
        <taxon>Tuber</taxon>
    </lineage>
</organism>
<sequence length="82" mass="9281">MTLSQAYLPAYLALPYSATALPSDTDSCRARKERTNGGNTMHPFPLRSGCATDHQHQHQHMYLYLSHRSVVRKPSQKPKIKS</sequence>
<gene>
    <name evidence="2" type="ORF">B9Z19DRAFT_1092538</name>
</gene>
<protein>
    <submittedName>
        <fullName evidence="2">Uncharacterized protein</fullName>
    </submittedName>
</protein>
<evidence type="ECO:0000313" key="3">
    <source>
        <dbReference type="Proteomes" id="UP000244722"/>
    </source>
</evidence>
<dbReference type="Proteomes" id="UP000244722">
    <property type="component" value="Unassembled WGS sequence"/>
</dbReference>
<dbReference type="AlphaFoldDB" id="A0A2T6ZGD1"/>
<accession>A0A2T6ZGD1</accession>
<proteinExistence type="predicted"/>